<gene>
    <name evidence="4" type="ORF">EDD36DRAFT_467162</name>
</gene>
<feature type="compositionally biased region" description="Polar residues" evidence="2">
    <location>
        <begin position="134"/>
        <end position="146"/>
    </location>
</feature>
<organism evidence="4 5">
    <name type="scientific">Exophiala viscosa</name>
    <dbReference type="NCBI Taxonomy" id="2486360"/>
    <lineage>
        <taxon>Eukaryota</taxon>
        <taxon>Fungi</taxon>
        <taxon>Dikarya</taxon>
        <taxon>Ascomycota</taxon>
        <taxon>Pezizomycotina</taxon>
        <taxon>Eurotiomycetes</taxon>
        <taxon>Chaetothyriomycetidae</taxon>
        <taxon>Chaetothyriales</taxon>
        <taxon>Herpotrichiellaceae</taxon>
        <taxon>Exophiala</taxon>
    </lineage>
</organism>
<sequence>MADLAREEADRYFSHQDHHNSHPEDRDDDSLHSFDGDHKSSDDAYHSDPGTDDDDTAANMATMTSTRTTYHLPTQTYDANTGPKGVIADAQSYARAKQSTFRQRLASFAGNLTSSMKPAATSGTTGADKRKSFFGTSPKSTSSSDENLALSDEEADSEFMRSWRASRLAELSSQSQSQSASQRRQAPSQRTWGTFIEVDATGYLDAVEKVSEETVVVVMIYDPSSSASAEVEDELSTLAYKHNKTRFVRLNHEIADMESVQIPAVLAYRGGEVFATISDAKAEGLEGVLLQYVLSNPR</sequence>
<dbReference type="PANTHER" id="PTHR46052">
    <property type="entry name" value="PHOSDUCIN-LIKE PROTEIN"/>
    <property type="match status" value="1"/>
</dbReference>
<evidence type="ECO:0000259" key="3">
    <source>
        <dbReference type="Pfam" id="PF02114"/>
    </source>
</evidence>
<feature type="compositionally biased region" description="Basic and acidic residues" evidence="2">
    <location>
        <begin position="1"/>
        <end position="46"/>
    </location>
</feature>
<dbReference type="EMBL" id="MU404357">
    <property type="protein sequence ID" value="KAI1611168.1"/>
    <property type="molecule type" value="Genomic_DNA"/>
</dbReference>
<dbReference type="InterPro" id="IPR036249">
    <property type="entry name" value="Thioredoxin-like_sf"/>
</dbReference>
<dbReference type="AlphaFoldDB" id="A0AAN6IBA3"/>
<dbReference type="Pfam" id="PF02114">
    <property type="entry name" value="Phosducin"/>
    <property type="match status" value="1"/>
</dbReference>
<dbReference type="Gene3D" id="3.40.30.10">
    <property type="entry name" value="Glutaredoxin"/>
    <property type="match status" value="1"/>
</dbReference>
<reference evidence="4" key="1">
    <citation type="journal article" date="2022" name="bioRxiv">
        <title>Deciphering the potential niche of two novel black yeast fungi from a biological soil crust based on their genomes, phenotypes, and melanin regulation.</title>
        <authorList>
            <consortium name="DOE Joint Genome Institute"/>
            <person name="Carr E.C."/>
            <person name="Barton Q."/>
            <person name="Grambo S."/>
            <person name="Sullivan M."/>
            <person name="Renfro C.M."/>
            <person name="Kuo A."/>
            <person name="Pangilinan J."/>
            <person name="Lipzen A."/>
            <person name="Keymanesh K."/>
            <person name="Savage E."/>
            <person name="Barry K."/>
            <person name="Grigoriev I.V."/>
            <person name="Riekhof W.R."/>
            <person name="Harris S.S."/>
        </authorList>
    </citation>
    <scope>NUCLEOTIDE SEQUENCE</scope>
    <source>
        <strain evidence="4">JF 03-4F</strain>
    </source>
</reference>
<comment type="caution">
    <text evidence="4">The sequence shown here is derived from an EMBL/GenBank/DDBJ whole genome shotgun (WGS) entry which is preliminary data.</text>
</comment>
<feature type="compositionally biased region" description="Polar residues" evidence="2">
    <location>
        <begin position="114"/>
        <end position="125"/>
    </location>
</feature>
<feature type="compositionally biased region" description="Low complexity" evidence="2">
    <location>
        <begin position="57"/>
        <end position="69"/>
    </location>
</feature>
<evidence type="ECO:0000256" key="2">
    <source>
        <dbReference type="SAM" id="MobiDB-lite"/>
    </source>
</evidence>
<protein>
    <submittedName>
        <fullName evidence="4">Thioredoxin-like protein</fullName>
    </submittedName>
</protein>
<dbReference type="InterPro" id="IPR024253">
    <property type="entry name" value="Phosducin_thioredoxin-like_dom"/>
</dbReference>
<feature type="region of interest" description="Disordered" evidence="2">
    <location>
        <begin position="114"/>
        <end position="153"/>
    </location>
</feature>
<dbReference type="SUPFAM" id="SSF52833">
    <property type="entry name" value="Thioredoxin-like"/>
    <property type="match status" value="1"/>
</dbReference>
<dbReference type="InterPro" id="IPR051499">
    <property type="entry name" value="Phosducin-like_reg"/>
</dbReference>
<dbReference type="PANTHER" id="PTHR46052:SF1">
    <property type="entry name" value="PHOSDUCIN-LIKE PROTEIN"/>
    <property type="match status" value="1"/>
</dbReference>
<feature type="domain" description="Phosducin" evidence="3">
    <location>
        <begin position="72"/>
        <end position="276"/>
    </location>
</feature>
<accession>A0AAN6IBA3</accession>
<proteinExistence type="inferred from homology"/>
<feature type="region of interest" description="Disordered" evidence="2">
    <location>
        <begin position="1"/>
        <end position="84"/>
    </location>
</feature>
<evidence type="ECO:0000313" key="5">
    <source>
        <dbReference type="Proteomes" id="UP001203852"/>
    </source>
</evidence>
<evidence type="ECO:0000256" key="1">
    <source>
        <dbReference type="ARBA" id="ARBA00009686"/>
    </source>
</evidence>
<comment type="similarity">
    <text evidence="1">Belongs to the phosducin family.</text>
</comment>
<evidence type="ECO:0000313" key="4">
    <source>
        <dbReference type="EMBL" id="KAI1611168.1"/>
    </source>
</evidence>
<name>A0AAN6IBA3_9EURO</name>
<dbReference type="Proteomes" id="UP001203852">
    <property type="component" value="Unassembled WGS sequence"/>
</dbReference>
<keyword evidence="5" id="KW-1185">Reference proteome</keyword>